<dbReference type="Pfam" id="PF12704">
    <property type="entry name" value="MacB_PCD"/>
    <property type="match status" value="1"/>
</dbReference>
<keyword evidence="5 6" id="KW-0472">Membrane</keyword>
<keyword evidence="3 6" id="KW-0812">Transmembrane</keyword>
<dbReference type="PANTHER" id="PTHR30572">
    <property type="entry name" value="MEMBRANE COMPONENT OF TRANSPORTER-RELATED"/>
    <property type="match status" value="1"/>
</dbReference>
<gene>
    <name evidence="9" type="ORF">MNBD_GAMMA16-175</name>
</gene>
<keyword evidence="4 6" id="KW-1133">Transmembrane helix</keyword>
<evidence type="ECO:0000313" key="9">
    <source>
        <dbReference type="EMBL" id="VAW86771.1"/>
    </source>
</evidence>
<feature type="transmembrane region" description="Helical" evidence="6">
    <location>
        <begin position="403"/>
        <end position="424"/>
    </location>
</feature>
<dbReference type="GO" id="GO:0005886">
    <property type="term" value="C:plasma membrane"/>
    <property type="evidence" value="ECO:0007669"/>
    <property type="project" value="UniProtKB-SubCell"/>
</dbReference>
<name>A0A3B0Z5H0_9ZZZZ</name>
<comment type="subcellular location">
    <subcellularLocation>
        <location evidence="1">Cell membrane</location>
        <topology evidence="1">Multi-pass membrane protein</topology>
    </subcellularLocation>
</comment>
<feature type="transmembrane region" description="Helical" evidence="6">
    <location>
        <begin position="767"/>
        <end position="796"/>
    </location>
</feature>
<dbReference type="InterPro" id="IPR050250">
    <property type="entry name" value="Macrolide_Exporter_MacB"/>
</dbReference>
<sequence length="851" mass="92735">MLNQLAWKASWRHLFLHPWQLGLLILGIALGVAVVVAVDLATNSATLAFNDAAKTFSSTTTHQIIDPDKKLDEHVYLKLKRKHPQLSLAPIVQGYLSSPEYPGRRFHIIGIDPFSETSFRSEGSLLDSETLTQLLTQPLTALATKDLRSEAPTLPLITKNTTGDITENTIQQLKIVGVMTENPDASALLESVLMVDIATAQELFNMEGYLSQIDLILPEHDTTAIVQKIQKDLPAGYQLNSIESKTNALTQMTKAFRVNLLAMSLLAIVVGMFIISNAISFSVLQRRKIFGTLRSVGAEPKLILKIIMVEALVIGCVGTFLGFVLGAFLAEALLALVTQTINDLYFQLETSSLVIDSTSIMKGAGLGVGATLIAALIPALEAVKSSSDSVVRRSSIESTSAMLIPKLALTGVGIIVLGAALILLPIDSLVLGFTALFFILMGYALLSPWAILKLSTHLQFIMARLFGITGSMACRSINRNISRTGIATAALLIAIATTVGVTTMIGSFRVAVENWIENSLSADLYISVADKSRSSNIINPKFITELQQHLPGITISQGRSQQIHTATQPINLLALDLPRRGFEGFLFKHGDMDKAWVAFNKDNSVLLSEPFAYHHKLELGDVLTLPTPLSATGETQLRVAGIFYNYASERGIAIINLNLYRQLWDDTTLSSVGVYLDDRRTYDENIDTINNLLKDYPELQLLKSSEIRSMTLGVFDRTFAVTDVLRLLTLIVAIVGILGALMALQLERMREIATLKAIGFTPRQIQYLLITETGLNGLLAGLLSLPLGIMMAVILIHEINQISFGWSMPLSLDPLQFVYAVLIALAAAIIAGLYPAKLLSKAPAAEALRYE</sequence>
<dbReference type="InterPro" id="IPR003838">
    <property type="entry name" value="ABC3_permease_C"/>
</dbReference>
<evidence type="ECO:0000256" key="6">
    <source>
        <dbReference type="SAM" id="Phobius"/>
    </source>
</evidence>
<feature type="domain" description="ABC3 transporter permease C-terminal" evidence="7">
    <location>
        <begin position="727"/>
        <end position="843"/>
    </location>
</feature>
<feature type="transmembrane region" description="Helical" evidence="6">
    <location>
        <begin position="724"/>
        <end position="746"/>
    </location>
</feature>
<dbReference type="EMBL" id="UOFO01000100">
    <property type="protein sequence ID" value="VAW86771.1"/>
    <property type="molecule type" value="Genomic_DNA"/>
</dbReference>
<dbReference type="AlphaFoldDB" id="A0A3B0Z5H0"/>
<proteinExistence type="predicted"/>
<dbReference type="PANTHER" id="PTHR30572:SF17">
    <property type="entry name" value="ABC3 TRANSPORTER PERMEASE PROTEIN DOMAIN-CONTAINING PROTEIN"/>
    <property type="match status" value="1"/>
</dbReference>
<protein>
    <submittedName>
        <fullName evidence="9">AttF component of AttEFGH ABC transport system / AttG component of AttEFGH ABC transport system</fullName>
    </submittedName>
</protein>
<dbReference type="Pfam" id="PF02687">
    <property type="entry name" value="FtsX"/>
    <property type="match status" value="2"/>
</dbReference>
<feature type="transmembrane region" description="Helical" evidence="6">
    <location>
        <begin position="260"/>
        <end position="281"/>
    </location>
</feature>
<evidence type="ECO:0000256" key="3">
    <source>
        <dbReference type="ARBA" id="ARBA00022692"/>
    </source>
</evidence>
<evidence type="ECO:0000256" key="5">
    <source>
        <dbReference type="ARBA" id="ARBA00023136"/>
    </source>
</evidence>
<feature type="transmembrane region" description="Helical" evidence="6">
    <location>
        <begin position="816"/>
        <end position="834"/>
    </location>
</feature>
<feature type="transmembrane region" description="Helical" evidence="6">
    <location>
        <begin position="363"/>
        <end position="383"/>
    </location>
</feature>
<evidence type="ECO:0000259" key="7">
    <source>
        <dbReference type="Pfam" id="PF02687"/>
    </source>
</evidence>
<dbReference type="GO" id="GO:0022857">
    <property type="term" value="F:transmembrane transporter activity"/>
    <property type="evidence" value="ECO:0007669"/>
    <property type="project" value="TreeGrafter"/>
</dbReference>
<evidence type="ECO:0000256" key="2">
    <source>
        <dbReference type="ARBA" id="ARBA00022475"/>
    </source>
</evidence>
<feature type="domain" description="ABC3 transporter permease C-terminal" evidence="7">
    <location>
        <begin position="262"/>
        <end position="385"/>
    </location>
</feature>
<feature type="transmembrane region" description="Helical" evidence="6">
    <location>
        <begin position="430"/>
        <end position="452"/>
    </location>
</feature>
<organism evidence="9">
    <name type="scientific">hydrothermal vent metagenome</name>
    <dbReference type="NCBI Taxonomy" id="652676"/>
    <lineage>
        <taxon>unclassified sequences</taxon>
        <taxon>metagenomes</taxon>
        <taxon>ecological metagenomes</taxon>
    </lineage>
</organism>
<feature type="transmembrane region" description="Helical" evidence="6">
    <location>
        <begin position="302"/>
        <end position="330"/>
    </location>
</feature>
<evidence type="ECO:0000256" key="4">
    <source>
        <dbReference type="ARBA" id="ARBA00022989"/>
    </source>
</evidence>
<keyword evidence="2" id="KW-1003">Cell membrane</keyword>
<feature type="domain" description="MacB-like periplasmic core" evidence="8">
    <location>
        <begin position="23"/>
        <end position="229"/>
    </location>
</feature>
<dbReference type="InterPro" id="IPR025857">
    <property type="entry name" value="MacB_PCD"/>
</dbReference>
<reference evidence="9" key="1">
    <citation type="submission" date="2018-06" db="EMBL/GenBank/DDBJ databases">
        <authorList>
            <person name="Zhirakovskaya E."/>
        </authorList>
    </citation>
    <scope>NUCLEOTIDE SEQUENCE</scope>
</reference>
<evidence type="ECO:0000259" key="8">
    <source>
        <dbReference type="Pfam" id="PF12704"/>
    </source>
</evidence>
<feature type="transmembrane region" description="Helical" evidence="6">
    <location>
        <begin position="485"/>
        <end position="508"/>
    </location>
</feature>
<accession>A0A3B0Z5H0</accession>
<evidence type="ECO:0000256" key="1">
    <source>
        <dbReference type="ARBA" id="ARBA00004651"/>
    </source>
</evidence>